<organism evidence="8 9">
    <name type="scientific">Neotoma lepida</name>
    <name type="common">Desert woodrat</name>
    <dbReference type="NCBI Taxonomy" id="56216"/>
    <lineage>
        <taxon>Eukaryota</taxon>
        <taxon>Metazoa</taxon>
        <taxon>Chordata</taxon>
        <taxon>Craniata</taxon>
        <taxon>Vertebrata</taxon>
        <taxon>Euteleostomi</taxon>
        <taxon>Mammalia</taxon>
        <taxon>Eutheria</taxon>
        <taxon>Euarchontoglires</taxon>
        <taxon>Glires</taxon>
        <taxon>Rodentia</taxon>
        <taxon>Myomorpha</taxon>
        <taxon>Muroidea</taxon>
        <taxon>Cricetidae</taxon>
        <taxon>Neotominae</taxon>
        <taxon>Neotoma</taxon>
    </lineage>
</organism>
<evidence type="ECO:0000256" key="1">
    <source>
        <dbReference type="ARBA" id="ARBA00023015"/>
    </source>
</evidence>
<feature type="region of interest" description="Disordered" evidence="6">
    <location>
        <begin position="104"/>
        <end position="133"/>
    </location>
</feature>
<dbReference type="CDD" id="cd20036">
    <property type="entry name" value="FH_FOXR"/>
    <property type="match status" value="1"/>
</dbReference>
<comment type="caution">
    <text evidence="8">The sequence shown here is derived from an EMBL/GenBank/DDBJ whole genome shotgun (WGS) entry which is preliminary data.</text>
</comment>
<dbReference type="InterPro" id="IPR036390">
    <property type="entry name" value="WH_DNA-bd_sf"/>
</dbReference>
<protein>
    <recommendedName>
        <fullName evidence="7">Fork-head domain-containing protein</fullName>
    </recommendedName>
</protein>
<dbReference type="STRING" id="56216.A0A1A6H483"/>
<dbReference type="Gene3D" id="1.10.10.10">
    <property type="entry name" value="Winged helix-like DNA-binding domain superfamily/Winged helix DNA-binding domain"/>
    <property type="match status" value="1"/>
</dbReference>
<keyword evidence="9" id="KW-1185">Reference proteome</keyword>
<dbReference type="EMBL" id="LZPO01055117">
    <property type="protein sequence ID" value="OBS72402.1"/>
    <property type="molecule type" value="Genomic_DNA"/>
</dbReference>
<evidence type="ECO:0000313" key="8">
    <source>
        <dbReference type="EMBL" id="OBS72402.1"/>
    </source>
</evidence>
<feature type="DNA-binding region" description="Fork-head" evidence="5">
    <location>
        <begin position="194"/>
        <end position="277"/>
    </location>
</feature>
<dbReference type="OrthoDB" id="10070006at2759"/>
<dbReference type="InterPro" id="IPR036388">
    <property type="entry name" value="WH-like_DNA-bd_sf"/>
</dbReference>
<keyword evidence="4 5" id="KW-0539">Nucleus</keyword>
<gene>
    <name evidence="8" type="ORF">A6R68_13019</name>
</gene>
<feature type="region of interest" description="Disordered" evidence="6">
    <location>
        <begin position="71"/>
        <end position="92"/>
    </location>
</feature>
<evidence type="ECO:0000259" key="7">
    <source>
        <dbReference type="PROSITE" id="PS50039"/>
    </source>
</evidence>
<dbReference type="SUPFAM" id="SSF46785">
    <property type="entry name" value="Winged helix' DNA-binding domain"/>
    <property type="match status" value="1"/>
</dbReference>
<keyword evidence="3" id="KW-0804">Transcription</keyword>
<dbReference type="AlphaFoldDB" id="A0A1A6H483"/>
<evidence type="ECO:0000256" key="3">
    <source>
        <dbReference type="ARBA" id="ARBA00023163"/>
    </source>
</evidence>
<keyword evidence="2 5" id="KW-0238">DNA-binding</keyword>
<keyword evidence="1" id="KW-0805">Transcription regulation</keyword>
<evidence type="ECO:0000256" key="2">
    <source>
        <dbReference type="ARBA" id="ARBA00023125"/>
    </source>
</evidence>
<name>A0A1A6H483_NEOLE</name>
<dbReference type="GO" id="GO:1990837">
    <property type="term" value="F:sequence-specific double-stranded DNA binding"/>
    <property type="evidence" value="ECO:0007669"/>
    <property type="project" value="TreeGrafter"/>
</dbReference>
<dbReference type="SMART" id="SM00339">
    <property type="entry name" value="FH"/>
    <property type="match status" value="1"/>
</dbReference>
<dbReference type="InterPro" id="IPR001766">
    <property type="entry name" value="Fork_head_dom"/>
</dbReference>
<dbReference type="PANTHER" id="PTHR46789">
    <property type="entry name" value="FORKHEAD BOX PROTEIN R1"/>
    <property type="match status" value="1"/>
</dbReference>
<accession>A0A1A6H483</accession>
<dbReference type="GO" id="GO:0005634">
    <property type="term" value="C:nucleus"/>
    <property type="evidence" value="ECO:0007669"/>
    <property type="project" value="UniProtKB-SubCell"/>
</dbReference>
<feature type="domain" description="Fork-head" evidence="7">
    <location>
        <begin position="194"/>
        <end position="277"/>
    </location>
</feature>
<dbReference type="Proteomes" id="UP000092124">
    <property type="component" value="Unassembled WGS sequence"/>
</dbReference>
<dbReference type="PRINTS" id="PR00053">
    <property type="entry name" value="FORKHEAD"/>
</dbReference>
<dbReference type="PANTHER" id="PTHR46789:SF2">
    <property type="entry name" value="FORKHEAD BOX PROTEIN R2"/>
    <property type="match status" value="1"/>
</dbReference>
<evidence type="ECO:0000256" key="4">
    <source>
        <dbReference type="ARBA" id="ARBA00023242"/>
    </source>
</evidence>
<dbReference type="InterPro" id="IPR052328">
    <property type="entry name" value="FOX_transcription_regulators"/>
</dbReference>
<proteinExistence type="predicted"/>
<reference evidence="8 9" key="1">
    <citation type="submission" date="2016-06" db="EMBL/GenBank/DDBJ databases">
        <title>The Draft Genome Sequence and Annotation of the Desert Woodrat Neotoma lepida.</title>
        <authorList>
            <person name="Campbell M."/>
            <person name="Oakeson K.F."/>
            <person name="Yandell M."/>
            <person name="Halpert J.R."/>
            <person name="Dearing D."/>
        </authorList>
    </citation>
    <scope>NUCLEOTIDE SEQUENCE [LARGE SCALE GENOMIC DNA]</scope>
    <source>
        <strain evidence="8">417</strain>
        <tissue evidence="8">Liver</tissue>
    </source>
</reference>
<sequence>MSVSLMGSLLVVKMDVKLKDQDFWYSLHGQVPGMLEWDMGNEFFLPYTTDQCSFAEQNLAKYKIQLLKPPELPQERKPNHDDNDGPPTEPSLWMWVNPNIVCPANSKEAPNPSNKVLPDAPVPETEESSCLGNQRVTQSLSVLHTEQGHQPKLPMFSNDPDSIDEGTEEQECTSSDKYNRKQHTLYHERESWPRPPLNYSHLVALALKSSPSCGLNVQEIYNFTRQHFPYFRTAPEGWKNTIRHNLCSLTCFEKVPVPLEDDLDGKPRSFLWKLTDEGHRFFQEDTRILACARKESIKQCMRQPELIDLLFHL</sequence>
<dbReference type="PROSITE" id="PS50039">
    <property type="entry name" value="FORK_HEAD_3"/>
    <property type="match status" value="1"/>
</dbReference>
<evidence type="ECO:0000256" key="6">
    <source>
        <dbReference type="SAM" id="MobiDB-lite"/>
    </source>
</evidence>
<evidence type="ECO:0000256" key="5">
    <source>
        <dbReference type="PROSITE-ProRule" id="PRU00089"/>
    </source>
</evidence>
<evidence type="ECO:0000313" key="9">
    <source>
        <dbReference type="Proteomes" id="UP000092124"/>
    </source>
</evidence>
<feature type="compositionally biased region" description="Basic and acidic residues" evidence="6">
    <location>
        <begin position="73"/>
        <end position="83"/>
    </location>
</feature>
<comment type="subcellular location">
    <subcellularLocation>
        <location evidence="5">Nucleus</location>
    </subcellularLocation>
</comment>
<dbReference type="GO" id="GO:0003700">
    <property type="term" value="F:DNA-binding transcription factor activity"/>
    <property type="evidence" value="ECO:0007669"/>
    <property type="project" value="InterPro"/>
</dbReference>
<dbReference type="Pfam" id="PF00250">
    <property type="entry name" value="Forkhead"/>
    <property type="match status" value="1"/>
</dbReference>